<sequence>MSSKKRVSVFARLGPAGPTSPDQAVPPPSHRRYSSDKHLDKAHHTHPLPPPPHSHPHPGARDDSLRERKPSHQDYEEKKQMHYRDVPPPPPPLPSSSRHRSHKHYHEEPEHLEYPEKPPRDVGGGRGEKRSSLTSPLPPPPPPAPRKSRDLADRLSPTGKDILSKPFMGGYEDKLSKLNRSGSGGNSGNNEGGRGVGGGKGKRGTPPEGGAGSDGEAGELVEESRRKRNRPDKKARLEGSGIDDVGRRPAKPHHLPERDRREKGGERHGWPEKPTLPSSSSSLAPLVEGAGGGEGEGGKEGRARGRGDEREGRRKREEEWPEPPRELARKRKRENSEGICTPPPDANLKRARPLDIGSKDQPSDTSALPPRDERHPRPAKESGESLERKRRYESSVGGSAPDTDKEAPLPKKPRSGETTSSRKTSRADISSSSSMSAGTSMRKRTEHYNKGRSESEHTGASESGEAMKPPPKLDWSTISSLSLPRPKPSSTSAVQRFSPGAVFSRLGVSRALAGPSLFALVSSSVSKQLAREEETLCVETGNRLPEELLASPFGDSEFAMTGVSGIKTANENCRVCVNIGPHRQALLASADFALRRRLGKSAKGLLPPSPSSSTWSSENFATARDLYNSLGTKASGKPAYRLESSEVGSLLIPK</sequence>
<feature type="compositionally biased region" description="Basic and acidic residues" evidence="1">
    <location>
        <begin position="254"/>
        <end position="271"/>
    </location>
</feature>
<organism evidence="2 3">
    <name type="scientific">Geodia barretti</name>
    <name type="common">Barrett's horny sponge</name>
    <dbReference type="NCBI Taxonomy" id="519541"/>
    <lineage>
        <taxon>Eukaryota</taxon>
        <taxon>Metazoa</taxon>
        <taxon>Porifera</taxon>
        <taxon>Demospongiae</taxon>
        <taxon>Heteroscleromorpha</taxon>
        <taxon>Tetractinellida</taxon>
        <taxon>Astrophorina</taxon>
        <taxon>Geodiidae</taxon>
        <taxon>Geodia</taxon>
    </lineage>
</organism>
<dbReference type="Proteomes" id="UP001174909">
    <property type="component" value="Unassembled WGS sequence"/>
</dbReference>
<reference evidence="2" key="1">
    <citation type="submission" date="2023-03" db="EMBL/GenBank/DDBJ databases">
        <authorList>
            <person name="Steffen K."/>
            <person name="Cardenas P."/>
        </authorList>
    </citation>
    <scope>NUCLEOTIDE SEQUENCE</scope>
</reference>
<gene>
    <name evidence="2" type="ORF">GBAR_LOCUS7366</name>
</gene>
<feature type="compositionally biased region" description="Low complexity" evidence="1">
    <location>
        <begin position="479"/>
        <end position="492"/>
    </location>
</feature>
<feature type="compositionally biased region" description="Gly residues" evidence="1">
    <location>
        <begin position="182"/>
        <end position="199"/>
    </location>
</feature>
<feature type="region of interest" description="Disordered" evidence="1">
    <location>
        <begin position="1"/>
        <end position="494"/>
    </location>
</feature>
<keyword evidence="3" id="KW-1185">Reference proteome</keyword>
<proteinExistence type="predicted"/>
<evidence type="ECO:0000313" key="2">
    <source>
        <dbReference type="EMBL" id="CAI8011406.1"/>
    </source>
</evidence>
<evidence type="ECO:0000313" key="3">
    <source>
        <dbReference type="Proteomes" id="UP001174909"/>
    </source>
</evidence>
<feature type="compositionally biased region" description="Basic and acidic residues" evidence="1">
    <location>
        <begin position="446"/>
        <end position="459"/>
    </location>
</feature>
<name>A0AA35RJH4_GEOBA</name>
<accession>A0AA35RJH4</accession>
<dbReference type="EMBL" id="CASHTH010001102">
    <property type="protein sequence ID" value="CAI8011406.1"/>
    <property type="molecule type" value="Genomic_DNA"/>
</dbReference>
<feature type="compositionally biased region" description="Basic and acidic residues" evidence="1">
    <location>
        <begin position="296"/>
        <end position="327"/>
    </location>
</feature>
<feature type="compositionally biased region" description="Low complexity" evidence="1">
    <location>
        <begin position="427"/>
        <end position="440"/>
    </location>
</feature>
<dbReference type="AlphaFoldDB" id="A0AA35RJH4"/>
<comment type="caution">
    <text evidence="2">The sequence shown here is derived from an EMBL/GenBank/DDBJ whole genome shotgun (WGS) entry which is preliminary data.</text>
</comment>
<protein>
    <submittedName>
        <fullName evidence="2">Zinc finger CCCH domain-containing protein 13</fullName>
    </submittedName>
</protein>
<feature type="compositionally biased region" description="Basic and acidic residues" evidence="1">
    <location>
        <begin position="370"/>
        <end position="393"/>
    </location>
</feature>
<evidence type="ECO:0000256" key="1">
    <source>
        <dbReference type="SAM" id="MobiDB-lite"/>
    </source>
</evidence>
<feature type="compositionally biased region" description="Basic and acidic residues" evidence="1">
    <location>
        <begin position="105"/>
        <end position="120"/>
    </location>
</feature>
<feature type="compositionally biased region" description="Pro residues" evidence="1">
    <location>
        <begin position="136"/>
        <end position="145"/>
    </location>
</feature>
<feature type="compositionally biased region" description="Basic and acidic residues" evidence="1">
    <location>
        <begin position="59"/>
        <end position="85"/>
    </location>
</feature>